<dbReference type="InterPro" id="IPR042070">
    <property type="entry name" value="PucR_C-HTH_sf"/>
</dbReference>
<evidence type="ECO:0000313" key="4">
    <source>
        <dbReference type="Proteomes" id="UP000015500"/>
    </source>
</evidence>
<dbReference type="InterPro" id="IPR051448">
    <property type="entry name" value="CdaR-like_regulators"/>
</dbReference>
<dbReference type="STRING" id="1921421.M493_03845"/>
<dbReference type="SMART" id="SM00065">
    <property type="entry name" value="GAF"/>
    <property type="match status" value="1"/>
</dbReference>
<dbReference type="RefSeq" id="WP_020958884.1">
    <property type="nucleotide sequence ID" value="NC_022080.4"/>
</dbReference>
<dbReference type="HOGENOM" id="CLU_017436_1_0_9"/>
<keyword evidence="1" id="KW-0175">Coiled coil</keyword>
<dbReference type="InterPro" id="IPR029016">
    <property type="entry name" value="GAF-like_dom_sf"/>
</dbReference>
<protein>
    <recommendedName>
        <fullName evidence="2">GAF domain-containing protein</fullName>
    </recommendedName>
</protein>
<dbReference type="EMBL" id="CP006254">
    <property type="protein sequence ID" value="AGT31075.1"/>
    <property type="molecule type" value="Genomic_DNA"/>
</dbReference>
<feature type="coiled-coil region" evidence="1">
    <location>
        <begin position="191"/>
        <end position="218"/>
    </location>
</feature>
<dbReference type="PATRIC" id="fig|1345697.3.peg.668"/>
<dbReference type="PANTHER" id="PTHR33744">
    <property type="entry name" value="CARBOHYDRATE DIACID REGULATOR"/>
    <property type="match status" value="1"/>
</dbReference>
<dbReference type="OrthoDB" id="143422at2"/>
<evidence type="ECO:0000313" key="3">
    <source>
        <dbReference type="EMBL" id="AGT31075.1"/>
    </source>
</evidence>
<dbReference type="SUPFAM" id="SSF55781">
    <property type="entry name" value="GAF domain-like"/>
    <property type="match status" value="1"/>
</dbReference>
<evidence type="ECO:0000256" key="1">
    <source>
        <dbReference type="SAM" id="Coils"/>
    </source>
</evidence>
<dbReference type="InterPro" id="IPR003018">
    <property type="entry name" value="GAF"/>
</dbReference>
<dbReference type="AlphaFoldDB" id="S5ZA95"/>
<keyword evidence="4" id="KW-1185">Reference proteome</keyword>
<dbReference type="Pfam" id="PF13556">
    <property type="entry name" value="HTH_30"/>
    <property type="match status" value="1"/>
</dbReference>
<evidence type="ECO:0000259" key="2">
    <source>
        <dbReference type="SMART" id="SM00065"/>
    </source>
</evidence>
<gene>
    <name evidence="3" type="ORF">M493_03845</name>
</gene>
<dbReference type="PANTHER" id="PTHR33744:SF1">
    <property type="entry name" value="DNA-BINDING TRANSCRIPTIONAL ACTIVATOR ADER"/>
    <property type="match status" value="1"/>
</dbReference>
<feature type="domain" description="GAF" evidence="2">
    <location>
        <begin position="36"/>
        <end position="195"/>
    </location>
</feature>
<dbReference type="InterPro" id="IPR025736">
    <property type="entry name" value="PucR_C-HTH_dom"/>
</dbReference>
<reference evidence="3 4" key="1">
    <citation type="journal article" date="2014" name="Genome Announc.">
        <title>Complete Genome Sequence of the Thermophilic Polychlorinated Biphenyl Degrader Geobacillus sp. Strain JF8 (NBRC 109937).</title>
        <authorList>
            <person name="Shintani M."/>
            <person name="Ohtsubo Y."/>
            <person name="Fukuda K."/>
            <person name="Hosoyama A."/>
            <person name="Ohji S."/>
            <person name="Yamazoe A."/>
            <person name="Fujita N."/>
            <person name="Nagata Y."/>
            <person name="Tsuda M."/>
            <person name="Hatta T."/>
            <person name="Kimbara K."/>
        </authorList>
    </citation>
    <scope>NUCLEOTIDE SEQUENCE [LARGE SCALE GENOMIC DNA]</scope>
    <source>
        <strain evidence="3 4">JF8</strain>
    </source>
</reference>
<accession>S5ZA95</accession>
<sequence>MSEKASAQRWNAGDKETDLHMKILLESFRTITSTLELDEVLNKIMLCAFTMFRSTDAGYIQLFDEQSEKLIVRAYVGFNDRIRSFRVSIGESIVGKVFRDGCVRMLRTTKEIYDQMADLSEENFHILHSAIESKKTVQSLLSVPITYGEKRIGVMTLHRFEKEEQPGERDLLLLQSFASHVAIAIHNAQLHEEVQKNLDEVTCLLNKLESTNKLLQKRMDIHNHLTKISIENKGLDSIIMEMNSLMGKTVVFADYLEGKCYPSDSLSIEKVMADLFVLFKTRTKPAYARISDFESFHYIYPIRSASAFLGCLIVEGDAPLSIEERLVLEQGAPILTMEVMKNLSRSDVLYRKTYEKYHEFLKIKNPIQAEAAIRELGMSIKKFIQTVVIELYGNSDPYALANDARSFVTRMQKVLPPENRLVMSYNNKIVLFSTTSNEHDQSKWIDLVKKMVDDWNKRFTVAVRAGVSTGIYYHGYAEENHNKAEKALLYLKKQNKKGVFHFHEMGIGRLFLHHHPSEMESFLSETLSLLWTDQETYQELLHTLISYVQSGRSMSATAKKLHIHPNTLYHRIKKIEGLLGLDFDNYEDYLSVQLAVYLYSRFYHIADE</sequence>
<dbReference type="Pfam" id="PF13185">
    <property type="entry name" value="GAF_2"/>
    <property type="match status" value="1"/>
</dbReference>
<dbReference type="Gene3D" id="1.10.10.2840">
    <property type="entry name" value="PucR C-terminal helix-turn-helix domain"/>
    <property type="match status" value="1"/>
</dbReference>
<dbReference type="Gene3D" id="3.30.450.40">
    <property type="match status" value="1"/>
</dbReference>
<proteinExistence type="predicted"/>
<organism evidence="3 4">
    <name type="scientific">Geobacillus genomosp. 3</name>
    <dbReference type="NCBI Taxonomy" id="1921421"/>
    <lineage>
        <taxon>Bacteria</taxon>
        <taxon>Bacillati</taxon>
        <taxon>Bacillota</taxon>
        <taxon>Bacilli</taxon>
        <taxon>Bacillales</taxon>
        <taxon>Anoxybacillaceae</taxon>
        <taxon>Geobacillus</taxon>
    </lineage>
</organism>
<dbReference type="KEGG" id="gjf:M493_03845"/>
<name>S5ZA95_GEOG3</name>
<dbReference type="Proteomes" id="UP000015500">
    <property type="component" value="Chromosome"/>
</dbReference>